<comment type="caution">
    <text evidence="2">The sequence shown here is derived from an EMBL/GenBank/DDBJ whole genome shotgun (WGS) entry which is preliminary data.</text>
</comment>
<evidence type="ECO:0000313" key="2">
    <source>
        <dbReference type="EMBL" id="POP50086.1"/>
    </source>
</evidence>
<accession>A0A2P5GU62</accession>
<evidence type="ECO:0000313" key="3">
    <source>
        <dbReference type="Proteomes" id="UP000237073"/>
    </source>
</evidence>
<protein>
    <submittedName>
        <fullName evidence="2">EAL domain-containing protein</fullName>
    </submittedName>
</protein>
<dbReference type="InterPro" id="IPR035919">
    <property type="entry name" value="EAL_sf"/>
</dbReference>
<reference evidence="3 4" key="1">
    <citation type="submission" date="2018-01" db="EMBL/GenBank/DDBJ databases">
        <title>Superficieibacter electus gen. nov., sp. nov., an extended-spectrum beta-lactamase possessing member of the Enterobacteriaceae family, isolated from intensive care unit surfaces.</title>
        <authorList>
            <person name="Potter R.F."/>
            <person name="D'Souza A.W."/>
        </authorList>
    </citation>
    <scope>NUCLEOTIDE SEQUENCE [LARGE SCALE GENOMIC DNA]</scope>
    <source>
        <strain evidence="2 4">BP-1</strain>
        <strain evidence="1 3">BP-2</strain>
    </source>
</reference>
<dbReference type="EMBL" id="PQGE01000002">
    <property type="protein sequence ID" value="POP47240.1"/>
    <property type="molecule type" value="Genomic_DNA"/>
</dbReference>
<gene>
    <name evidence="2" type="ORF">CHU32_04690</name>
    <name evidence="1" type="ORF">CHU33_03140</name>
</gene>
<evidence type="ECO:0000313" key="1">
    <source>
        <dbReference type="EMBL" id="POP47240.1"/>
    </source>
</evidence>
<name>A0A2P5GU62_9ENTR</name>
<evidence type="ECO:0000313" key="4">
    <source>
        <dbReference type="Proteomes" id="UP000247005"/>
    </source>
</evidence>
<dbReference type="Proteomes" id="UP000247005">
    <property type="component" value="Unassembled WGS sequence"/>
</dbReference>
<sequence length="236" mass="26330">MIVSLDNDYRSDLLFLPARNGSGELAGLEVIATFSADRADVRFPVELLTHHLSSEQELCLFREKLELLATCQIFFIQQHLLAWIAITPVIVDALLTDAEFASLIERFPFLELTLNENYPGLDSLTETHPLVALSKRYPLVLANFGAGDTNMNAVFSGLFKRVALDKNFVQRQLSGIAFEPFMRALFAQISPFCESVMIAGIDSEEMRQHATAFPFSAMQGALWPMVNKAQVTSLVQ</sequence>
<dbReference type="SUPFAM" id="SSF141868">
    <property type="entry name" value="EAL domain-like"/>
    <property type="match status" value="1"/>
</dbReference>
<dbReference type="Gene3D" id="3.20.20.450">
    <property type="entry name" value="EAL domain"/>
    <property type="match status" value="1"/>
</dbReference>
<organism evidence="2 4">
    <name type="scientific">Superficieibacter electus</name>
    <dbReference type="NCBI Taxonomy" id="2022662"/>
    <lineage>
        <taxon>Bacteria</taxon>
        <taxon>Pseudomonadati</taxon>
        <taxon>Pseudomonadota</taxon>
        <taxon>Gammaproteobacteria</taxon>
        <taxon>Enterobacterales</taxon>
        <taxon>Enterobacteriaceae</taxon>
        <taxon>Superficieibacter</taxon>
    </lineage>
</organism>
<keyword evidence="3" id="KW-1185">Reference proteome</keyword>
<dbReference type="EMBL" id="PQGD01000003">
    <property type="protein sequence ID" value="POP50086.1"/>
    <property type="molecule type" value="Genomic_DNA"/>
</dbReference>
<dbReference type="Proteomes" id="UP000237073">
    <property type="component" value="Unassembled WGS sequence"/>
</dbReference>
<dbReference type="RefSeq" id="WP_103674631.1">
    <property type="nucleotide sequence ID" value="NZ_PQGD01000003.1"/>
</dbReference>
<dbReference type="AlphaFoldDB" id="A0A2P5GU62"/>
<proteinExistence type="predicted"/>
<dbReference type="OrthoDB" id="8552213at2"/>